<dbReference type="OrthoDB" id="1247025at2"/>
<reference evidence="3 4" key="1">
    <citation type="submission" date="2019-08" db="EMBL/GenBank/DDBJ databases">
        <title>Genome sequence of Gelidibacter salicanalis IC162T.</title>
        <authorList>
            <person name="Bowman J.P."/>
        </authorList>
    </citation>
    <scope>NUCLEOTIDE SEQUENCE [LARGE SCALE GENOMIC DNA]</scope>
    <source>
        <strain evidence="3 4">IC162</strain>
    </source>
</reference>
<dbReference type="EMBL" id="VORX01000006">
    <property type="protein sequence ID" value="TXE06854.1"/>
    <property type="molecule type" value="Genomic_DNA"/>
</dbReference>
<organism evidence="3 4">
    <name type="scientific">Gelidibacter salicanalis</name>
    <dbReference type="NCBI Taxonomy" id="291193"/>
    <lineage>
        <taxon>Bacteria</taxon>
        <taxon>Pseudomonadati</taxon>
        <taxon>Bacteroidota</taxon>
        <taxon>Flavobacteriia</taxon>
        <taxon>Flavobacteriales</taxon>
        <taxon>Flavobacteriaceae</taxon>
        <taxon>Gelidibacter</taxon>
    </lineage>
</organism>
<evidence type="ECO:0000256" key="1">
    <source>
        <dbReference type="SAM" id="MobiDB-lite"/>
    </source>
</evidence>
<protein>
    <submittedName>
        <fullName evidence="3">Uncharacterized protein</fullName>
    </submittedName>
</protein>
<evidence type="ECO:0000313" key="4">
    <source>
        <dbReference type="Proteomes" id="UP000321734"/>
    </source>
</evidence>
<dbReference type="AlphaFoldDB" id="A0A5C7AFT8"/>
<dbReference type="RefSeq" id="WP_146893728.1">
    <property type="nucleotide sequence ID" value="NZ_VORX01000006.1"/>
</dbReference>
<feature type="transmembrane region" description="Helical" evidence="2">
    <location>
        <begin position="45"/>
        <end position="65"/>
    </location>
</feature>
<evidence type="ECO:0000313" key="3">
    <source>
        <dbReference type="EMBL" id="TXE06854.1"/>
    </source>
</evidence>
<name>A0A5C7AFT8_9FLAO</name>
<evidence type="ECO:0000256" key="2">
    <source>
        <dbReference type="SAM" id="Phobius"/>
    </source>
</evidence>
<keyword evidence="4" id="KW-1185">Reference proteome</keyword>
<accession>A0A5C7AFT8</accession>
<dbReference type="Proteomes" id="UP000321734">
    <property type="component" value="Unassembled WGS sequence"/>
</dbReference>
<gene>
    <name evidence="3" type="ORF">ES711_12955</name>
</gene>
<comment type="caution">
    <text evidence="3">The sequence shown here is derived from an EMBL/GenBank/DDBJ whole genome shotgun (WGS) entry which is preliminary data.</text>
</comment>
<feature type="region of interest" description="Disordered" evidence="1">
    <location>
        <begin position="107"/>
        <end position="127"/>
    </location>
</feature>
<keyword evidence="2" id="KW-1133">Transmembrane helix</keyword>
<proteinExistence type="predicted"/>
<keyword evidence="2" id="KW-0812">Transmembrane</keyword>
<sequence length="243" mass="27822">MKQVKWEDEVKDALEKRVIKPSETSWSTLSDRLDASEKRQIKPMYWWIGIAASVTAVLLITTMFFSGNTPEIQNPILVDTQEQRDEQTFELDQLQPKQQVVEQKDLLNSADPIEGKQEPKRSMTSQNTQIVKNSHIAPESSVVSENTLETLENQKVTEIVAHFEYLKRQGQAVTDADIEALLTKAQRDLNYQSALHEPNYTVDANALLRDVEADLQESFRNKIFEALKNSYETIRTAVAERQN</sequence>
<keyword evidence="2" id="KW-0472">Membrane</keyword>